<name>A0A1Z5RLS8_SORBI</name>
<reference evidence="3" key="2">
    <citation type="journal article" date="2018" name="Plant J.">
        <title>The Sorghum bicolor reference genome: improved assembly, gene annotations, a transcriptome atlas, and signatures of genome organization.</title>
        <authorList>
            <person name="McCormick R.F."/>
            <person name="Truong S.K."/>
            <person name="Sreedasyam A."/>
            <person name="Jenkins J."/>
            <person name="Shu S."/>
            <person name="Sims D."/>
            <person name="Kennedy M."/>
            <person name="Amirebrahimi M."/>
            <person name="Weers B.D."/>
            <person name="McKinley B."/>
            <person name="Mattison A."/>
            <person name="Morishige D.T."/>
            <person name="Grimwood J."/>
            <person name="Schmutz J."/>
            <person name="Mullet J.E."/>
        </authorList>
    </citation>
    <scope>NUCLEOTIDE SEQUENCE [LARGE SCALE GENOMIC DNA]</scope>
    <source>
        <strain evidence="3">cv. BTx623</strain>
    </source>
</reference>
<keyword evidence="1" id="KW-1133">Transmembrane helix</keyword>
<accession>A0A1Z5RLS8</accession>
<dbReference type="EMBL" id="CM000763">
    <property type="protein sequence ID" value="OQU84531.1"/>
    <property type="molecule type" value="Genomic_DNA"/>
</dbReference>
<evidence type="ECO:0000313" key="3">
    <source>
        <dbReference type="Proteomes" id="UP000000768"/>
    </source>
</evidence>
<keyword evidence="1" id="KW-0812">Transmembrane</keyword>
<keyword evidence="1" id="KW-0472">Membrane</keyword>
<organism evidence="2 3">
    <name type="scientific">Sorghum bicolor</name>
    <name type="common">Sorghum</name>
    <name type="synonym">Sorghum vulgare</name>
    <dbReference type="NCBI Taxonomy" id="4558"/>
    <lineage>
        <taxon>Eukaryota</taxon>
        <taxon>Viridiplantae</taxon>
        <taxon>Streptophyta</taxon>
        <taxon>Embryophyta</taxon>
        <taxon>Tracheophyta</taxon>
        <taxon>Spermatophyta</taxon>
        <taxon>Magnoliopsida</taxon>
        <taxon>Liliopsida</taxon>
        <taxon>Poales</taxon>
        <taxon>Poaceae</taxon>
        <taxon>PACMAD clade</taxon>
        <taxon>Panicoideae</taxon>
        <taxon>Andropogonodae</taxon>
        <taxon>Andropogoneae</taxon>
        <taxon>Sorghinae</taxon>
        <taxon>Sorghum</taxon>
    </lineage>
</organism>
<dbReference type="Proteomes" id="UP000000768">
    <property type="component" value="Chromosome 4"/>
</dbReference>
<evidence type="ECO:0000256" key="1">
    <source>
        <dbReference type="SAM" id="Phobius"/>
    </source>
</evidence>
<gene>
    <name evidence="2" type="ORF">SORBI_3004G071800</name>
</gene>
<evidence type="ECO:0000313" key="2">
    <source>
        <dbReference type="EMBL" id="OQU84531.1"/>
    </source>
</evidence>
<sequence>MEVLGSSDMHTLFSCMRQFWKGFILSELRVSRSSERVKVCLNINIYTFSCSYNLYLILSNLLPWFHLLRYRYMKANAYVFFCAPNLEVVVPSPISDILCSNYIVLTHVTMEKIWWYIGCAKCKKAPMEETATF</sequence>
<proteinExistence type="predicted"/>
<dbReference type="InParanoid" id="A0A1Z5RLS8"/>
<feature type="transmembrane region" description="Helical" evidence="1">
    <location>
        <begin position="43"/>
        <end position="65"/>
    </location>
</feature>
<dbReference type="Gramene" id="OQU84531">
    <property type="protein sequence ID" value="OQU84531"/>
    <property type="gene ID" value="SORBI_3004G071800"/>
</dbReference>
<dbReference type="AlphaFoldDB" id="A0A1Z5RLS8"/>
<keyword evidence="3" id="KW-1185">Reference proteome</keyword>
<reference evidence="2 3" key="1">
    <citation type="journal article" date="2009" name="Nature">
        <title>The Sorghum bicolor genome and the diversification of grasses.</title>
        <authorList>
            <person name="Paterson A.H."/>
            <person name="Bowers J.E."/>
            <person name="Bruggmann R."/>
            <person name="Dubchak I."/>
            <person name="Grimwood J."/>
            <person name="Gundlach H."/>
            <person name="Haberer G."/>
            <person name="Hellsten U."/>
            <person name="Mitros T."/>
            <person name="Poliakov A."/>
            <person name="Schmutz J."/>
            <person name="Spannagl M."/>
            <person name="Tang H."/>
            <person name="Wang X."/>
            <person name="Wicker T."/>
            <person name="Bharti A.K."/>
            <person name="Chapman J."/>
            <person name="Feltus F.A."/>
            <person name="Gowik U."/>
            <person name="Grigoriev I.V."/>
            <person name="Lyons E."/>
            <person name="Maher C.A."/>
            <person name="Martis M."/>
            <person name="Narechania A."/>
            <person name="Otillar R.P."/>
            <person name="Penning B.W."/>
            <person name="Salamov A.A."/>
            <person name="Wang Y."/>
            <person name="Zhang L."/>
            <person name="Carpita N.C."/>
            <person name="Freeling M."/>
            <person name="Gingle A.R."/>
            <person name="Hash C.T."/>
            <person name="Keller B."/>
            <person name="Klein P."/>
            <person name="Kresovich S."/>
            <person name="McCann M.C."/>
            <person name="Ming R."/>
            <person name="Peterson D.G."/>
            <person name="Mehboob-ur-Rahman"/>
            <person name="Ware D."/>
            <person name="Westhoff P."/>
            <person name="Mayer K.F."/>
            <person name="Messing J."/>
            <person name="Rokhsar D.S."/>
        </authorList>
    </citation>
    <scope>NUCLEOTIDE SEQUENCE [LARGE SCALE GENOMIC DNA]</scope>
    <source>
        <strain evidence="3">cv. BTx623</strain>
    </source>
</reference>
<protein>
    <submittedName>
        <fullName evidence="2">Uncharacterized protein</fullName>
    </submittedName>
</protein>